<dbReference type="AlphaFoldDB" id="A0A9D1DEX8"/>
<dbReference type="GO" id="GO:0004061">
    <property type="term" value="F:arylformamidase activity"/>
    <property type="evidence" value="ECO:0007669"/>
    <property type="project" value="InterPro"/>
</dbReference>
<organism evidence="1 2">
    <name type="scientific">Candidatus Caccousia avicola</name>
    <dbReference type="NCBI Taxonomy" id="2840721"/>
    <lineage>
        <taxon>Bacteria</taxon>
        <taxon>Bacillati</taxon>
        <taxon>Bacillota</taxon>
        <taxon>Clostridia</taxon>
        <taxon>Eubacteriales</taxon>
        <taxon>Oscillospiraceae</taxon>
        <taxon>Oscillospiraceae incertae sedis</taxon>
        <taxon>Candidatus Caccousia</taxon>
    </lineage>
</organism>
<dbReference type="Gene3D" id="3.50.30.50">
    <property type="entry name" value="Putative cyclase"/>
    <property type="match status" value="1"/>
</dbReference>
<dbReference type="Pfam" id="PF04199">
    <property type="entry name" value="Cyclase"/>
    <property type="match status" value="1"/>
</dbReference>
<protein>
    <submittedName>
        <fullName evidence="1">Cyclase family protein</fullName>
    </submittedName>
</protein>
<dbReference type="SUPFAM" id="SSF102198">
    <property type="entry name" value="Putative cyclase"/>
    <property type="match status" value="1"/>
</dbReference>
<name>A0A9D1DEX8_9FIRM</name>
<reference evidence="1" key="1">
    <citation type="submission" date="2020-10" db="EMBL/GenBank/DDBJ databases">
        <authorList>
            <person name="Gilroy R."/>
        </authorList>
    </citation>
    <scope>NUCLEOTIDE SEQUENCE</scope>
    <source>
        <strain evidence="1">ChiSxjej1B13-7958</strain>
    </source>
</reference>
<dbReference type="EMBL" id="DVGZ01000057">
    <property type="protein sequence ID" value="HIR47158.1"/>
    <property type="molecule type" value="Genomic_DNA"/>
</dbReference>
<gene>
    <name evidence="1" type="ORF">IAB89_05790</name>
</gene>
<sequence>MAIINISRELFSSPVYPGDPAPSFEQIRRIDQGDSCNLTAFYSGSHSATHLDAPLHFVGGGETIDRFPLFVRGLEAALTRAVLITED</sequence>
<dbReference type="InterPro" id="IPR007325">
    <property type="entry name" value="KFase/CYL"/>
</dbReference>
<evidence type="ECO:0000313" key="2">
    <source>
        <dbReference type="Proteomes" id="UP000824242"/>
    </source>
</evidence>
<proteinExistence type="predicted"/>
<comment type="caution">
    <text evidence="1">The sequence shown here is derived from an EMBL/GenBank/DDBJ whole genome shotgun (WGS) entry which is preliminary data.</text>
</comment>
<dbReference type="Proteomes" id="UP000824242">
    <property type="component" value="Unassembled WGS sequence"/>
</dbReference>
<dbReference type="GO" id="GO:0019441">
    <property type="term" value="P:L-tryptophan catabolic process to kynurenine"/>
    <property type="evidence" value="ECO:0007669"/>
    <property type="project" value="InterPro"/>
</dbReference>
<evidence type="ECO:0000313" key="1">
    <source>
        <dbReference type="EMBL" id="HIR47158.1"/>
    </source>
</evidence>
<accession>A0A9D1DEX8</accession>
<reference evidence="1" key="2">
    <citation type="journal article" date="2021" name="PeerJ">
        <title>Extensive microbial diversity within the chicken gut microbiome revealed by metagenomics and culture.</title>
        <authorList>
            <person name="Gilroy R."/>
            <person name="Ravi A."/>
            <person name="Getino M."/>
            <person name="Pursley I."/>
            <person name="Horton D.L."/>
            <person name="Alikhan N.F."/>
            <person name="Baker D."/>
            <person name="Gharbi K."/>
            <person name="Hall N."/>
            <person name="Watson M."/>
            <person name="Adriaenssens E.M."/>
            <person name="Foster-Nyarko E."/>
            <person name="Jarju S."/>
            <person name="Secka A."/>
            <person name="Antonio M."/>
            <person name="Oren A."/>
            <person name="Chaudhuri R.R."/>
            <person name="La Ragione R."/>
            <person name="Hildebrand F."/>
            <person name="Pallen M.J."/>
        </authorList>
    </citation>
    <scope>NUCLEOTIDE SEQUENCE</scope>
    <source>
        <strain evidence="1">ChiSxjej1B13-7958</strain>
    </source>
</reference>
<dbReference type="InterPro" id="IPR037175">
    <property type="entry name" value="KFase_sf"/>
</dbReference>